<proteinExistence type="predicted"/>
<dbReference type="AlphaFoldDB" id="A0A2S2PE92"/>
<dbReference type="PANTHER" id="PTHR18901:SF38">
    <property type="entry name" value="PSEUDOURIDINE-5'-PHOSPHATASE"/>
    <property type="match status" value="1"/>
</dbReference>
<dbReference type="InterPro" id="IPR023214">
    <property type="entry name" value="HAD_sf"/>
</dbReference>
<dbReference type="SUPFAM" id="SSF56784">
    <property type="entry name" value="HAD-like"/>
    <property type="match status" value="1"/>
</dbReference>
<dbReference type="InterPro" id="IPR036412">
    <property type="entry name" value="HAD-like_sf"/>
</dbReference>
<dbReference type="Pfam" id="PF00702">
    <property type="entry name" value="Hydrolase"/>
    <property type="match status" value="1"/>
</dbReference>
<organism evidence="1">
    <name type="scientific">Schizaphis graminum</name>
    <name type="common">Green bug aphid</name>
    <dbReference type="NCBI Taxonomy" id="13262"/>
    <lineage>
        <taxon>Eukaryota</taxon>
        <taxon>Metazoa</taxon>
        <taxon>Ecdysozoa</taxon>
        <taxon>Arthropoda</taxon>
        <taxon>Hexapoda</taxon>
        <taxon>Insecta</taxon>
        <taxon>Pterygota</taxon>
        <taxon>Neoptera</taxon>
        <taxon>Paraneoptera</taxon>
        <taxon>Hemiptera</taxon>
        <taxon>Sternorrhyncha</taxon>
        <taxon>Aphidomorpha</taxon>
        <taxon>Aphidoidea</taxon>
        <taxon>Aphididae</taxon>
        <taxon>Aphidini</taxon>
        <taxon>Schizaphis</taxon>
    </lineage>
</organism>
<evidence type="ECO:0000313" key="1">
    <source>
        <dbReference type="EMBL" id="MBY27769.1"/>
    </source>
</evidence>
<dbReference type="GO" id="GO:0016791">
    <property type="term" value="F:phosphatase activity"/>
    <property type="evidence" value="ECO:0007669"/>
    <property type="project" value="TreeGrafter"/>
</dbReference>
<dbReference type="NCBIfam" id="TIGR01509">
    <property type="entry name" value="HAD-SF-IA-v3"/>
    <property type="match status" value="1"/>
</dbReference>
<dbReference type="EMBL" id="GGMR01015150">
    <property type="protein sequence ID" value="MBY27769.1"/>
    <property type="molecule type" value="Transcribed_RNA"/>
</dbReference>
<protein>
    <submittedName>
        <fullName evidence="1">Pseudouridine-5'-monophosphatase</fullName>
    </submittedName>
</protein>
<gene>
    <name evidence="1" type="primary">HDHD1_1</name>
    <name evidence="1" type="ORF">g.15641</name>
</gene>
<dbReference type="PANTHER" id="PTHR18901">
    <property type="entry name" value="2-DEOXYGLUCOSE-6-PHOSPHATE PHOSPHATASE 2"/>
    <property type="match status" value="1"/>
</dbReference>
<name>A0A2S2PE92_SCHGA</name>
<dbReference type="Gene3D" id="3.40.50.1000">
    <property type="entry name" value="HAD superfamily/HAD-like"/>
    <property type="match status" value="1"/>
</dbReference>
<reference evidence="1" key="1">
    <citation type="submission" date="2018-04" db="EMBL/GenBank/DDBJ databases">
        <title>Transcriptome of Schizaphis graminum biotype I.</title>
        <authorList>
            <person name="Scully E.D."/>
            <person name="Geib S.M."/>
            <person name="Palmer N.A."/>
            <person name="Koch K."/>
            <person name="Bradshaw J."/>
            <person name="Heng-Moss T."/>
            <person name="Sarath G."/>
        </authorList>
    </citation>
    <scope>NUCLEOTIDE SEQUENCE</scope>
</reference>
<accession>A0A2S2PE92</accession>
<dbReference type="InterPro" id="IPR006439">
    <property type="entry name" value="HAD-SF_hydro_IA"/>
</dbReference>
<sequence>MAVATSSSENSFYVKTAHLKNIFSVFHHVVTGSSDPEVKNGKPAPDIFNICASRFPGNPANNQFLVFEDSPNGVTAAIAAGMQVFMIPDPMLPRELTANATHVLESLEDFCPEMVSLPPRGS</sequence>